<dbReference type="InterPro" id="IPR003598">
    <property type="entry name" value="Ig_sub2"/>
</dbReference>
<evidence type="ECO:0000256" key="1">
    <source>
        <dbReference type="ARBA" id="ARBA00022737"/>
    </source>
</evidence>
<dbReference type="InterPro" id="IPR036179">
    <property type="entry name" value="Ig-like_dom_sf"/>
</dbReference>
<sequence>ATTGVDDTSFVNPQLFQQFESPLKTPRTDNFSNELVVQVPVRILTPLRSLQAPESATVVLDAVVEGSPQPTFTWLKGQTPLSESNRFITNYDLPSKRVTLTIKDVRENDTGVYTLLATNGPQLQHSSATLQVLGAPSIDQSSFIPMDVFNKLERPQNQQGQIPVQSGVDQSSYISQPDRFAVFDQIQPNRRPYNDFGGVDETPLV</sequence>
<dbReference type="SUPFAM" id="SSF48726">
    <property type="entry name" value="Immunoglobulin"/>
    <property type="match status" value="1"/>
</dbReference>
<dbReference type="EMBL" id="CAJNOG010005571">
    <property type="protein sequence ID" value="CAF1552364.1"/>
    <property type="molecule type" value="Genomic_DNA"/>
</dbReference>
<keyword evidence="3" id="KW-0393">Immunoglobulin domain</keyword>
<accession>A0A815X0B6</accession>
<name>A0A815X0B6_9BILA</name>
<keyword evidence="1" id="KW-0677">Repeat</keyword>
<evidence type="ECO:0000313" key="6">
    <source>
        <dbReference type="Proteomes" id="UP000663845"/>
    </source>
</evidence>
<dbReference type="SMART" id="SM00408">
    <property type="entry name" value="IGc2"/>
    <property type="match status" value="1"/>
</dbReference>
<dbReference type="InterPro" id="IPR013783">
    <property type="entry name" value="Ig-like_fold"/>
</dbReference>
<reference evidence="5" key="1">
    <citation type="submission" date="2021-02" db="EMBL/GenBank/DDBJ databases">
        <authorList>
            <person name="Nowell W R."/>
        </authorList>
    </citation>
    <scope>NUCLEOTIDE SEQUENCE</scope>
</reference>
<dbReference type="Proteomes" id="UP000663845">
    <property type="component" value="Unassembled WGS sequence"/>
</dbReference>
<proteinExistence type="predicted"/>
<evidence type="ECO:0000256" key="3">
    <source>
        <dbReference type="ARBA" id="ARBA00023319"/>
    </source>
</evidence>
<dbReference type="FunFam" id="2.60.40.10:FF:000107">
    <property type="entry name" value="Myosin, light chain kinase a"/>
    <property type="match status" value="1"/>
</dbReference>
<comment type="caution">
    <text evidence="5">The sequence shown here is derived from an EMBL/GenBank/DDBJ whole genome shotgun (WGS) entry which is preliminary data.</text>
</comment>
<feature type="non-terminal residue" evidence="5">
    <location>
        <position position="205"/>
    </location>
</feature>
<evidence type="ECO:0000256" key="2">
    <source>
        <dbReference type="ARBA" id="ARBA00023157"/>
    </source>
</evidence>
<feature type="non-terminal residue" evidence="5">
    <location>
        <position position="1"/>
    </location>
</feature>
<feature type="domain" description="Ig-like" evidence="4">
    <location>
        <begin position="40"/>
        <end position="131"/>
    </location>
</feature>
<dbReference type="PANTHER" id="PTHR44170">
    <property type="entry name" value="PROTEIN SIDEKICK"/>
    <property type="match status" value="1"/>
</dbReference>
<gene>
    <name evidence="5" type="ORF">JYZ213_LOCUS46384</name>
</gene>
<evidence type="ECO:0000259" key="4">
    <source>
        <dbReference type="PROSITE" id="PS50835"/>
    </source>
</evidence>
<evidence type="ECO:0000313" key="5">
    <source>
        <dbReference type="EMBL" id="CAF1552364.1"/>
    </source>
</evidence>
<dbReference type="GO" id="GO:0098609">
    <property type="term" value="P:cell-cell adhesion"/>
    <property type="evidence" value="ECO:0007669"/>
    <property type="project" value="TreeGrafter"/>
</dbReference>
<dbReference type="Pfam" id="PF07679">
    <property type="entry name" value="I-set"/>
    <property type="match status" value="1"/>
</dbReference>
<protein>
    <recommendedName>
        <fullName evidence="4">Ig-like domain-containing protein</fullName>
    </recommendedName>
</protein>
<dbReference type="PANTHER" id="PTHR44170:SF6">
    <property type="entry name" value="CONTACTIN"/>
    <property type="match status" value="1"/>
</dbReference>
<dbReference type="InterPro" id="IPR013098">
    <property type="entry name" value="Ig_I-set"/>
</dbReference>
<dbReference type="AlphaFoldDB" id="A0A815X0B6"/>
<keyword evidence="2" id="KW-1015">Disulfide bond</keyword>
<dbReference type="SMART" id="SM00409">
    <property type="entry name" value="IG"/>
    <property type="match status" value="1"/>
</dbReference>
<dbReference type="GO" id="GO:0016020">
    <property type="term" value="C:membrane"/>
    <property type="evidence" value="ECO:0007669"/>
    <property type="project" value="UniProtKB-SubCell"/>
</dbReference>
<dbReference type="InterPro" id="IPR003599">
    <property type="entry name" value="Ig_sub"/>
</dbReference>
<dbReference type="InterPro" id="IPR007110">
    <property type="entry name" value="Ig-like_dom"/>
</dbReference>
<dbReference type="Gene3D" id="2.60.40.10">
    <property type="entry name" value="Immunoglobulins"/>
    <property type="match status" value="1"/>
</dbReference>
<dbReference type="PROSITE" id="PS50835">
    <property type="entry name" value="IG_LIKE"/>
    <property type="match status" value="1"/>
</dbReference>
<organism evidence="5 6">
    <name type="scientific">Adineta steineri</name>
    <dbReference type="NCBI Taxonomy" id="433720"/>
    <lineage>
        <taxon>Eukaryota</taxon>
        <taxon>Metazoa</taxon>
        <taxon>Spiralia</taxon>
        <taxon>Gnathifera</taxon>
        <taxon>Rotifera</taxon>
        <taxon>Eurotatoria</taxon>
        <taxon>Bdelloidea</taxon>
        <taxon>Adinetida</taxon>
        <taxon>Adinetidae</taxon>
        <taxon>Adineta</taxon>
    </lineage>
</organism>